<sequence>MDLVKGAATVGTAKAREALGDVEEALKLDLGNVLLSTYQRYLQEGWPEDKAKKMTLELAKSQLERKVEELKSELGGL</sequence>
<evidence type="ECO:0000313" key="1">
    <source>
        <dbReference type="EMBL" id="OGI66658.1"/>
    </source>
</evidence>
<proteinExistence type="predicted"/>
<dbReference type="AlphaFoldDB" id="A0A1F6VAN5"/>
<organism evidence="1 2">
    <name type="scientific">Candidatus Nomurabacteria bacterium RIFCSPHIGHO2_01_FULL_39_10</name>
    <dbReference type="NCBI Taxonomy" id="1801733"/>
    <lineage>
        <taxon>Bacteria</taxon>
        <taxon>Candidatus Nomuraibacteriota</taxon>
    </lineage>
</organism>
<protein>
    <submittedName>
        <fullName evidence="1">Uncharacterized protein</fullName>
    </submittedName>
</protein>
<evidence type="ECO:0000313" key="2">
    <source>
        <dbReference type="Proteomes" id="UP000178700"/>
    </source>
</evidence>
<gene>
    <name evidence="1" type="ORF">A2642_02760</name>
</gene>
<reference evidence="1 2" key="1">
    <citation type="journal article" date="2016" name="Nat. Commun.">
        <title>Thousands of microbial genomes shed light on interconnected biogeochemical processes in an aquifer system.</title>
        <authorList>
            <person name="Anantharaman K."/>
            <person name="Brown C.T."/>
            <person name="Hug L.A."/>
            <person name="Sharon I."/>
            <person name="Castelle C.J."/>
            <person name="Probst A.J."/>
            <person name="Thomas B.C."/>
            <person name="Singh A."/>
            <person name="Wilkins M.J."/>
            <person name="Karaoz U."/>
            <person name="Brodie E.L."/>
            <person name="Williams K.H."/>
            <person name="Hubbard S.S."/>
            <person name="Banfield J.F."/>
        </authorList>
    </citation>
    <scope>NUCLEOTIDE SEQUENCE [LARGE SCALE GENOMIC DNA]</scope>
</reference>
<dbReference type="Proteomes" id="UP000178700">
    <property type="component" value="Unassembled WGS sequence"/>
</dbReference>
<comment type="caution">
    <text evidence="1">The sequence shown here is derived from an EMBL/GenBank/DDBJ whole genome shotgun (WGS) entry which is preliminary data.</text>
</comment>
<accession>A0A1F6VAN5</accession>
<dbReference type="EMBL" id="MFTJ01000005">
    <property type="protein sequence ID" value="OGI66658.1"/>
    <property type="molecule type" value="Genomic_DNA"/>
</dbReference>
<name>A0A1F6VAN5_9BACT</name>